<keyword evidence="2" id="KW-1185">Reference proteome</keyword>
<dbReference type="Proteomes" id="UP000183940">
    <property type="component" value="Unassembled WGS sequence"/>
</dbReference>
<name>A0A1L9QW05_9CYAN</name>
<sequence>MLLELFNNLFFKEKGVNMGIGGPELIALPIPKNASDASIEIEITVYVINNTLESVRLHPNDALMPELITSKGQTLQPEVAIEESLKNLEKIQAIRRRSLGGRFPLTRWLSNLVFRLRRPPKIINLDDSLIEPGEGKKTSPIVRLLWYNKKLQLKFIKQFSYLPVSFKLNDSWCFHDLQADTYQLRFTRKSSSDRTSADLKPETKTEAIAPALATQFLSLSLQEPVGPDNSAVEVDGIRFETLVPQPRVIVPRSQPKVRVRNPHLDPYTLVEIGIRISNNTSSCFRFNLFASLIPQLIGTDGQPIEAAYGCSLTIIPKESDFPIVKPGESLTFFPKIAQLFWVKGELFCLSIPAGDGGGWVFGSLSLGTYQINFIYKNQDRTVEILDKEGRNAKLLEDIWVGMVFTPSITFSLVRSETEKSF</sequence>
<dbReference type="AlphaFoldDB" id="A0A1L9QW05"/>
<proteinExistence type="predicted"/>
<organism evidence="1 2">
    <name type="scientific">Roseofilum reptotaenium AO1-A</name>
    <dbReference type="NCBI Taxonomy" id="1925591"/>
    <lineage>
        <taxon>Bacteria</taxon>
        <taxon>Bacillati</taxon>
        <taxon>Cyanobacteriota</taxon>
        <taxon>Cyanophyceae</taxon>
        <taxon>Desertifilales</taxon>
        <taxon>Desertifilaceae</taxon>
        <taxon>Roseofilum</taxon>
    </lineage>
</organism>
<dbReference type="EMBL" id="MLAW01000004">
    <property type="protein sequence ID" value="OJJ26860.1"/>
    <property type="molecule type" value="Genomic_DNA"/>
</dbReference>
<comment type="caution">
    <text evidence="1">The sequence shown here is derived from an EMBL/GenBank/DDBJ whole genome shotgun (WGS) entry which is preliminary data.</text>
</comment>
<accession>A0A1L9QW05</accession>
<reference evidence="1" key="1">
    <citation type="submission" date="2016-10" db="EMBL/GenBank/DDBJ databases">
        <title>CRISPR-Cas defence system in Roseofilum reptotaenium: evidence of a bacteriophage-cyanobacterium arms race in the coral black band disease.</title>
        <authorList>
            <person name="Buerger P."/>
            <person name="Wood-Charlson E.M."/>
            <person name="Weynberg K.D."/>
            <person name="Willis B."/>
            <person name="Van Oppen M.J."/>
        </authorList>
    </citation>
    <scope>NUCLEOTIDE SEQUENCE [LARGE SCALE GENOMIC DNA]</scope>
    <source>
        <strain evidence="1">AO1-A</strain>
    </source>
</reference>
<evidence type="ECO:0000313" key="1">
    <source>
        <dbReference type="EMBL" id="OJJ26860.1"/>
    </source>
</evidence>
<evidence type="ECO:0000313" key="2">
    <source>
        <dbReference type="Proteomes" id="UP000183940"/>
    </source>
</evidence>
<protein>
    <submittedName>
        <fullName evidence="1">Uncharacterized protein</fullName>
    </submittedName>
</protein>
<gene>
    <name evidence="1" type="ORF">BI308_03985</name>
</gene>